<accession>A0A126ZW22</accession>
<reference evidence="9 10" key="1">
    <citation type="submission" date="2016-02" db="EMBL/GenBank/DDBJ databases">
        <title>Complete genome of Sinomonas atrocyanea KCTC 3377.</title>
        <authorList>
            <person name="Kim K.M."/>
        </authorList>
    </citation>
    <scope>NUCLEOTIDE SEQUENCE [LARGE SCALE GENOMIC DNA]</scope>
    <source>
        <strain evidence="9 10">KCTC 3377</strain>
    </source>
</reference>
<dbReference type="Gene3D" id="3.20.20.80">
    <property type="entry name" value="Glycosidases"/>
    <property type="match status" value="1"/>
</dbReference>
<dbReference type="PANTHER" id="PTHR10357:SF219">
    <property type="entry name" value="MALTOSE ALPHA-D-GLUCOSYLTRANSFERASE"/>
    <property type="match status" value="1"/>
</dbReference>
<dbReference type="GO" id="GO:0046872">
    <property type="term" value="F:metal ion binding"/>
    <property type="evidence" value="ECO:0007669"/>
    <property type="project" value="UniProtKB-KW"/>
</dbReference>
<keyword evidence="7" id="KW-0378">Hydrolase</keyword>
<evidence type="ECO:0000256" key="7">
    <source>
        <dbReference type="RuleBase" id="RU361134"/>
    </source>
</evidence>
<keyword evidence="2" id="KW-0001">2Fe-2S</keyword>
<organism evidence="9 10">
    <name type="scientific">Sinomonas atrocyanea</name>
    <dbReference type="NCBI Taxonomy" id="37927"/>
    <lineage>
        <taxon>Bacteria</taxon>
        <taxon>Bacillati</taxon>
        <taxon>Actinomycetota</taxon>
        <taxon>Actinomycetes</taxon>
        <taxon>Micrococcales</taxon>
        <taxon>Micrococcaceae</taxon>
        <taxon>Sinomonas</taxon>
    </lineage>
</organism>
<dbReference type="InterPro" id="IPR013780">
    <property type="entry name" value="Glyco_hydro_b"/>
</dbReference>
<dbReference type="InterPro" id="IPR017941">
    <property type="entry name" value="Rieske_2Fe-2S"/>
</dbReference>
<dbReference type="InterPro" id="IPR017853">
    <property type="entry name" value="GH"/>
</dbReference>
<dbReference type="CDD" id="cd11334">
    <property type="entry name" value="AmyAc_TreS"/>
    <property type="match status" value="1"/>
</dbReference>
<evidence type="ECO:0000256" key="3">
    <source>
        <dbReference type="ARBA" id="ARBA00022723"/>
    </source>
</evidence>
<dbReference type="CDD" id="cd03528">
    <property type="entry name" value="Rieske_RO_ferredoxin"/>
    <property type="match status" value="1"/>
</dbReference>
<dbReference type="AlphaFoldDB" id="A0A126ZW22"/>
<dbReference type="KEGG" id="satk:SA2016_0461"/>
<dbReference type="PANTHER" id="PTHR10357">
    <property type="entry name" value="ALPHA-AMYLASE FAMILY MEMBER"/>
    <property type="match status" value="1"/>
</dbReference>
<evidence type="ECO:0000259" key="8">
    <source>
        <dbReference type="PROSITE" id="PS51296"/>
    </source>
</evidence>
<feature type="domain" description="Rieske" evidence="8">
    <location>
        <begin position="612"/>
        <end position="699"/>
    </location>
</feature>
<evidence type="ECO:0000256" key="5">
    <source>
        <dbReference type="ARBA" id="ARBA00023014"/>
    </source>
</evidence>
<proteinExistence type="inferred from homology"/>
<dbReference type="GO" id="GO:0016705">
    <property type="term" value="F:oxidoreductase activity, acting on paired donors, with incorporation or reduction of molecular oxygen"/>
    <property type="evidence" value="ECO:0007669"/>
    <property type="project" value="UniProtKB-ARBA"/>
</dbReference>
<dbReference type="PATRIC" id="fig|37927.3.peg.474"/>
<dbReference type="SUPFAM" id="SSF50022">
    <property type="entry name" value="ISP domain"/>
    <property type="match status" value="1"/>
</dbReference>
<protein>
    <recommendedName>
        <fullName evidence="7">Alpha-amylase</fullName>
        <ecNumber evidence="7">3.2.1.1</ecNumber>
    </recommendedName>
</protein>
<dbReference type="STRING" id="37927.SA2016_0461"/>
<evidence type="ECO:0000256" key="4">
    <source>
        <dbReference type="ARBA" id="ARBA00023004"/>
    </source>
</evidence>
<evidence type="ECO:0000256" key="1">
    <source>
        <dbReference type="ARBA" id="ARBA00008061"/>
    </source>
</evidence>
<gene>
    <name evidence="9" type="ORF">SA2016_0461</name>
</gene>
<dbReference type="Gene3D" id="2.60.40.1180">
    <property type="entry name" value="Golgi alpha-mannosidase II"/>
    <property type="match status" value="1"/>
</dbReference>
<dbReference type="InterPro" id="IPR006047">
    <property type="entry name" value="GH13_cat_dom"/>
</dbReference>
<dbReference type="Pfam" id="PF00355">
    <property type="entry name" value="Rieske"/>
    <property type="match status" value="1"/>
</dbReference>
<sequence>MRITDTSDLWWKTGIIYCLDVETFYDSNGDGCGDLAGLAERVDYLAELGITCLWLMPFYPTPRRDDGYDVTDLFGVDRRLGHHGDLVEFIRMAQDRGLRVIVDLVVNHTSDQHPWFKAARSSKDSPYRDFYIWRSDPPPDTSGDVVFPDQETSIWTLDEATGEWYLHHFYKEQPDLNVANPKVRDEIAKVIGFWLHLGISGFRVDAVPYFLSMEGVRKEELHKVHNPHDYLRALRKFMGRRAGDSILLGEVNLPYHEQMDYFGGPDGDELTMLFDFVVMQKMYLSLARQDARPLADALRDRPPLPPDNQWATFVRNHDELTLDKLTDEERQEVFAAFGPEPQMQVYGRGLKRRVPPMLDGDPRRIRLVYSLLFALPGTPVLYYGEEIGMGEDLAAEGRMAVRTPMQWTAEPSAGFSTAPPADLVSPLPEGGYGPQHVNVASARRDPDSLLNFIILLTQRYRECPELGWGTCRVLDPPHHAVLAHLNTWEDACMLALHNLSPEAVTVPLNLGQPPGRPDRPDRPDGESGWSGFLLLDLLKSGTFPQEGLGVSDDGDVEISLGSYGHAWLRVQPPASGACCELRPDSIRALARVEPMSEGIVVGGTDEIEEGTAKVVEPEESGFDEPIAVFHTETGCFFALNDTCTHEDASLAEGWIEGETVECPLHSSSFSLRTGKVLCLPATEDTRTHRVEVRDGQVVLFPGTGADPDACAQ</sequence>
<dbReference type="Gene3D" id="3.90.400.10">
    <property type="entry name" value="Oligo-1,6-glucosidase, Domain 2"/>
    <property type="match status" value="1"/>
</dbReference>
<dbReference type="GO" id="GO:0004497">
    <property type="term" value="F:monooxygenase activity"/>
    <property type="evidence" value="ECO:0007669"/>
    <property type="project" value="UniProtKB-ARBA"/>
</dbReference>
<keyword evidence="5" id="KW-0411">Iron-sulfur</keyword>
<dbReference type="GO" id="GO:0004556">
    <property type="term" value="F:alpha-amylase activity"/>
    <property type="evidence" value="ECO:0007669"/>
    <property type="project" value="UniProtKB-UniRule"/>
</dbReference>
<dbReference type="Proteomes" id="UP000070134">
    <property type="component" value="Chromosome"/>
</dbReference>
<dbReference type="InterPro" id="IPR036922">
    <property type="entry name" value="Rieske_2Fe-2S_sf"/>
</dbReference>
<dbReference type="PROSITE" id="PS51296">
    <property type="entry name" value="RIESKE"/>
    <property type="match status" value="1"/>
</dbReference>
<keyword evidence="3" id="KW-0479">Metal-binding</keyword>
<name>A0A126ZW22_9MICC</name>
<comment type="similarity">
    <text evidence="1 6">Belongs to the glycosyl hydrolase 13 family.</text>
</comment>
<dbReference type="Gene3D" id="2.102.10.10">
    <property type="entry name" value="Rieske [2Fe-2S] iron-sulphur domain"/>
    <property type="match status" value="1"/>
</dbReference>
<keyword evidence="4" id="KW-0408">Iron</keyword>
<keyword evidence="7" id="KW-0119">Carbohydrate metabolism</keyword>
<evidence type="ECO:0000313" key="10">
    <source>
        <dbReference type="Proteomes" id="UP000070134"/>
    </source>
</evidence>
<dbReference type="PRINTS" id="PR00110">
    <property type="entry name" value="ALPHAAMYLASE"/>
</dbReference>
<dbReference type="GO" id="GO:0005975">
    <property type="term" value="P:carbohydrate metabolic process"/>
    <property type="evidence" value="ECO:0007669"/>
    <property type="project" value="InterPro"/>
</dbReference>
<keyword evidence="7" id="KW-0326">Glycosidase</keyword>
<dbReference type="InterPro" id="IPR006046">
    <property type="entry name" value="Alpha_amylase"/>
</dbReference>
<evidence type="ECO:0000313" key="9">
    <source>
        <dbReference type="EMBL" id="AMM31157.1"/>
    </source>
</evidence>
<dbReference type="EMBL" id="CP014518">
    <property type="protein sequence ID" value="AMM31157.1"/>
    <property type="molecule type" value="Genomic_DNA"/>
</dbReference>
<evidence type="ECO:0000256" key="2">
    <source>
        <dbReference type="ARBA" id="ARBA00022714"/>
    </source>
</evidence>
<dbReference type="EC" id="3.2.1.1" evidence="7"/>
<dbReference type="GO" id="GO:0051537">
    <property type="term" value="F:2 iron, 2 sulfur cluster binding"/>
    <property type="evidence" value="ECO:0007669"/>
    <property type="project" value="UniProtKB-KW"/>
</dbReference>
<dbReference type="InterPro" id="IPR045857">
    <property type="entry name" value="O16G_dom_2"/>
</dbReference>
<dbReference type="SUPFAM" id="SSF51445">
    <property type="entry name" value="(Trans)glycosidases"/>
    <property type="match status" value="1"/>
</dbReference>
<evidence type="ECO:0000256" key="6">
    <source>
        <dbReference type="RuleBase" id="RU003615"/>
    </source>
</evidence>
<comment type="catalytic activity">
    <reaction evidence="7">
        <text>Endohydrolysis of (1-&gt;4)-alpha-D-glucosidic linkages in polysaccharides containing three or more (1-&gt;4)-alpha-linked D-glucose units.</text>
        <dbReference type="EC" id="3.2.1.1"/>
    </reaction>
</comment>
<dbReference type="RefSeq" id="WP_084249240.1">
    <property type="nucleotide sequence ID" value="NZ_CP014518.1"/>
</dbReference>
<dbReference type="SMART" id="SM00642">
    <property type="entry name" value="Aamy"/>
    <property type="match status" value="1"/>
</dbReference>
<keyword evidence="10" id="KW-1185">Reference proteome</keyword>
<dbReference type="Pfam" id="PF00128">
    <property type="entry name" value="Alpha-amylase"/>
    <property type="match status" value="2"/>
</dbReference>